<keyword evidence="4" id="KW-0597">Phosphoprotein</keyword>
<evidence type="ECO:0000256" key="7">
    <source>
        <dbReference type="ARBA" id="ARBA00023242"/>
    </source>
</evidence>
<organism evidence="12 13">
    <name type="scientific">Alosa alosa</name>
    <name type="common">allis shad</name>
    <dbReference type="NCBI Taxonomy" id="278164"/>
    <lineage>
        <taxon>Eukaryota</taxon>
        <taxon>Metazoa</taxon>
        <taxon>Chordata</taxon>
        <taxon>Craniata</taxon>
        <taxon>Vertebrata</taxon>
        <taxon>Euteleostomi</taxon>
        <taxon>Actinopterygii</taxon>
        <taxon>Neopterygii</taxon>
        <taxon>Teleostei</taxon>
        <taxon>Clupei</taxon>
        <taxon>Clupeiformes</taxon>
        <taxon>Clupeoidei</taxon>
        <taxon>Clupeidae</taxon>
        <taxon>Alosa</taxon>
    </lineage>
</organism>
<evidence type="ECO:0000259" key="11">
    <source>
        <dbReference type="PROSITE" id="PS51082"/>
    </source>
</evidence>
<evidence type="ECO:0000256" key="6">
    <source>
        <dbReference type="ARBA" id="ARBA00023212"/>
    </source>
</evidence>
<feature type="region of interest" description="Disordered" evidence="8">
    <location>
        <begin position="138"/>
        <end position="170"/>
    </location>
</feature>
<feature type="compositionally biased region" description="Pro residues" evidence="8">
    <location>
        <begin position="293"/>
        <end position="332"/>
    </location>
</feature>
<feature type="compositionally biased region" description="Pro residues" evidence="8">
    <location>
        <begin position="340"/>
        <end position="355"/>
    </location>
</feature>
<dbReference type="Proteomes" id="UP000823561">
    <property type="component" value="Chromosome 4"/>
</dbReference>
<evidence type="ECO:0000259" key="10">
    <source>
        <dbReference type="PROSITE" id="PS50229"/>
    </source>
</evidence>
<keyword evidence="6" id="KW-0206">Cytoskeleton</keyword>
<keyword evidence="13" id="KW-1185">Reference proteome</keyword>
<accession>A0AAV6H6T5</accession>
<feature type="compositionally biased region" description="Acidic residues" evidence="8">
    <location>
        <begin position="553"/>
        <end position="569"/>
    </location>
</feature>
<dbReference type="SMART" id="SM00285">
    <property type="entry name" value="PBD"/>
    <property type="match status" value="1"/>
</dbReference>
<dbReference type="Pfam" id="PF00786">
    <property type="entry name" value="PBD"/>
    <property type="match status" value="1"/>
</dbReference>
<dbReference type="FunFam" id="2.30.29.30:FF:000130">
    <property type="entry name" value="neural Wiskott-Aldrich syndrome protein"/>
    <property type="match status" value="1"/>
</dbReference>
<dbReference type="Gene3D" id="2.30.29.30">
    <property type="entry name" value="Pleckstrin-homology domain (PH domain)/Phosphotyrosine-binding domain (PTB)"/>
    <property type="match status" value="1"/>
</dbReference>
<gene>
    <name evidence="12" type="ORF">AALO_G00054400</name>
</gene>
<dbReference type="Pfam" id="PF00568">
    <property type="entry name" value="WH1"/>
    <property type="match status" value="1"/>
</dbReference>
<dbReference type="GO" id="GO:0005634">
    <property type="term" value="C:nucleus"/>
    <property type="evidence" value="ECO:0007669"/>
    <property type="project" value="UniProtKB-SubCell"/>
</dbReference>
<dbReference type="SUPFAM" id="SSF50729">
    <property type="entry name" value="PH domain-like"/>
    <property type="match status" value="1"/>
</dbReference>
<dbReference type="SUPFAM" id="SSF47912">
    <property type="entry name" value="Wiscott-Aldrich syndrome protein, WASP, C-terminal domain"/>
    <property type="match status" value="2"/>
</dbReference>
<dbReference type="EMBL" id="JADWDJ010000004">
    <property type="protein sequence ID" value="KAG5282294.1"/>
    <property type="molecule type" value="Genomic_DNA"/>
</dbReference>
<evidence type="ECO:0000256" key="2">
    <source>
        <dbReference type="ARBA" id="ARBA00004245"/>
    </source>
</evidence>
<dbReference type="CDD" id="cd00132">
    <property type="entry name" value="CRIB"/>
    <property type="match status" value="1"/>
</dbReference>
<sequence length="569" mass="60037">MNRKSKAKSQAAVESLPSTLLTPQEQDQLQELLGRRCASLSTTVAQLFMALPNSPGSWSLQYTGVLCFIKDNPQRSYFLRLFDIKTGKQLWEQEVFDQMSYRRTRPHFHTFAGDVCQVGLNFANLQEAESFYNHVDDKISQRKHRQERGDLPPAPGQNNRGLPPLPNQNAKMPMATIDIQNPDIHALWHRSVPVPAASAVSKGKKEKKEKKSKSKKSSKLSKADIGAPSGFTHVSHVGMDPNNLDPDLKKLLSTAGISEADLKDEETAQLIYDVIEQAGGMDAVKQVVNQGSAPPPPPGRQGPLPPIPGSSPSSGPAPPPSRGRSAPLPPVPGGGSPRGGPAPPPGRGTLPPVPPASGRRQSLPPPPPSSARPSPQHHSRPSPPTTSHPGPPPPPMSHPAGPPSMSRVPPPPTKSLPPSPSSAPHPPMTPSHAHPAAPPTPPQPNRGGPAPPPPPPPPPPVPVQTSPPPPPLPSGRAGPAPPPPSSGGNDEGDGGGGGRGALLDQIRLGRKLKTVPNSNDLPPPPPADSGEGIVGALMMVMQKRSKVIHSSDEGEDEDVEDDDDDEWDD</sequence>
<feature type="region of interest" description="Disordered" evidence="8">
    <location>
        <begin position="288"/>
        <end position="569"/>
    </location>
</feature>
<evidence type="ECO:0000256" key="5">
    <source>
        <dbReference type="ARBA" id="ARBA00022737"/>
    </source>
</evidence>
<dbReference type="PROSITE" id="PS50229">
    <property type="entry name" value="WH1"/>
    <property type="match status" value="1"/>
</dbReference>
<protein>
    <recommendedName>
        <fullName evidence="14">Wiskott-Aldrich syndrome protein</fullName>
    </recommendedName>
</protein>
<dbReference type="PROSITE" id="PS51082">
    <property type="entry name" value="WH2"/>
    <property type="match status" value="1"/>
</dbReference>
<dbReference type="InterPro" id="IPR011993">
    <property type="entry name" value="PH-like_dom_sf"/>
</dbReference>
<dbReference type="GO" id="GO:0007015">
    <property type="term" value="P:actin filament organization"/>
    <property type="evidence" value="ECO:0007669"/>
    <property type="project" value="InterPro"/>
</dbReference>
<dbReference type="InterPro" id="IPR036936">
    <property type="entry name" value="CRIB_dom_sf"/>
</dbReference>
<dbReference type="SMART" id="SM00461">
    <property type="entry name" value="WH1"/>
    <property type="match status" value="1"/>
</dbReference>
<dbReference type="InterPro" id="IPR000697">
    <property type="entry name" value="WH1/EVH1_dom"/>
</dbReference>
<dbReference type="PROSITE" id="PS50108">
    <property type="entry name" value="CRIB"/>
    <property type="match status" value="1"/>
</dbReference>
<evidence type="ECO:0008006" key="14">
    <source>
        <dbReference type="Google" id="ProtNLM"/>
    </source>
</evidence>
<evidence type="ECO:0000313" key="12">
    <source>
        <dbReference type="EMBL" id="KAG5282294.1"/>
    </source>
</evidence>
<dbReference type="CDD" id="cd01205">
    <property type="entry name" value="EVH1_WASP-like"/>
    <property type="match status" value="1"/>
</dbReference>
<keyword evidence="7" id="KW-0539">Nucleus</keyword>
<evidence type="ECO:0000256" key="3">
    <source>
        <dbReference type="ARBA" id="ARBA00022490"/>
    </source>
</evidence>
<evidence type="ECO:0000256" key="4">
    <source>
        <dbReference type="ARBA" id="ARBA00022553"/>
    </source>
</evidence>
<feature type="compositionally biased region" description="Pro residues" evidence="8">
    <location>
        <begin position="381"/>
        <end position="429"/>
    </location>
</feature>
<dbReference type="InterPro" id="IPR000095">
    <property type="entry name" value="CRIB_dom"/>
</dbReference>
<keyword evidence="5" id="KW-0677">Repeat</keyword>
<name>A0AAV6H6T5_9TELE</name>
<feature type="compositionally biased region" description="Basic residues" evidence="8">
    <location>
        <begin position="202"/>
        <end position="219"/>
    </location>
</feature>
<feature type="compositionally biased region" description="Pro residues" evidence="8">
    <location>
        <begin position="436"/>
        <end position="485"/>
    </location>
</feature>
<dbReference type="FunFam" id="3.90.810.10:FF:000017">
    <property type="entry name" value="Wiskott-Aldrich syndrome (eczema-thrombocytopenia) b"/>
    <property type="match status" value="1"/>
</dbReference>
<dbReference type="GO" id="GO:0005856">
    <property type="term" value="C:cytoskeleton"/>
    <property type="evidence" value="ECO:0007669"/>
    <property type="project" value="UniProtKB-SubCell"/>
</dbReference>
<comment type="caution">
    <text evidence="12">The sequence shown here is derived from an EMBL/GenBank/DDBJ whole genome shotgun (WGS) entry which is preliminary data.</text>
</comment>
<comment type="subcellular location">
    <subcellularLocation>
        <location evidence="2">Cytoplasm</location>
        <location evidence="2">Cytoskeleton</location>
    </subcellularLocation>
    <subcellularLocation>
        <location evidence="1">Nucleus</location>
    </subcellularLocation>
</comment>
<evidence type="ECO:0000313" key="13">
    <source>
        <dbReference type="Proteomes" id="UP000823561"/>
    </source>
</evidence>
<dbReference type="InterPro" id="IPR003124">
    <property type="entry name" value="WH2_dom"/>
</dbReference>
<reference evidence="12" key="1">
    <citation type="submission" date="2020-10" db="EMBL/GenBank/DDBJ databases">
        <title>Chromosome-scale genome assembly of the Allis shad, Alosa alosa.</title>
        <authorList>
            <person name="Margot Z."/>
            <person name="Christophe K."/>
            <person name="Cabau C."/>
            <person name="Louis A."/>
            <person name="Berthelot C."/>
            <person name="Parey E."/>
            <person name="Roest Crollius H."/>
            <person name="Montfort J."/>
            <person name="Robinson-Rechavi M."/>
            <person name="Bucao C."/>
            <person name="Bouchez O."/>
            <person name="Gislard M."/>
            <person name="Lluch J."/>
            <person name="Milhes M."/>
            <person name="Lampietro C."/>
            <person name="Lopez Roques C."/>
            <person name="Donnadieu C."/>
            <person name="Braasch I."/>
            <person name="Desvignes T."/>
            <person name="Postlethwait J."/>
            <person name="Bobe J."/>
            <person name="Guiguen Y."/>
        </authorList>
    </citation>
    <scope>NUCLEOTIDE SEQUENCE</scope>
    <source>
        <strain evidence="12">M-15738</strain>
        <tissue evidence="12">Blood</tissue>
    </source>
</reference>
<evidence type="ECO:0000259" key="9">
    <source>
        <dbReference type="PROSITE" id="PS50108"/>
    </source>
</evidence>
<feature type="domain" description="CRIB" evidence="9">
    <location>
        <begin position="225"/>
        <end position="238"/>
    </location>
</feature>
<dbReference type="GO" id="GO:0003779">
    <property type="term" value="F:actin binding"/>
    <property type="evidence" value="ECO:0007669"/>
    <property type="project" value="InterPro"/>
</dbReference>
<dbReference type="InterPro" id="IPR011026">
    <property type="entry name" value="WAS_C"/>
</dbReference>
<dbReference type="AlphaFoldDB" id="A0AAV6H6T5"/>
<dbReference type="InterPro" id="IPR033927">
    <property type="entry name" value="WASPfam_EVH1"/>
</dbReference>
<dbReference type="Gene3D" id="3.90.810.10">
    <property type="entry name" value="CRIB domain"/>
    <property type="match status" value="2"/>
</dbReference>
<feature type="domain" description="WH2" evidence="11">
    <location>
        <begin position="498"/>
        <end position="515"/>
    </location>
</feature>
<feature type="domain" description="WH1" evidence="10">
    <location>
        <begin position="33"/>
        <end position="142"/>
    </location>
</feature>
<evidence type="ECO:0000256" key="1">
    <source>
        <dbReference type="ARBA" id="ARBA00004123"/>
    </source>
</evidence>
<proteinExistence type="predicted"/>
<dbReference type="FunFam" id="3.90.810.10:FF:000003">
    <property type="entry name" value="Neural Wiskott-Aldrich syndrome protein-like"/>
    <property type="match status" value="1"/>
</dbReference>
<keyword evidence="3" id="KW-0963">Cytoplasm</keyword>
<evidence type="ECO:0000256" key="8">
    <source>
        <dbReference type="SAM" id="MobiDB-lite"/>
    </source>
</evidence>
<feature type="region of interest" description="Disordered" evidence="8">
    <location>
        <begin position="195"/>
        <end position="239"/>
    </location>
</feature>